<dbReference type="GeneID" id="17257105"/>
<name>A0A0D3II50_EMIH1</name>
<evidence type="ECO:0008006" key="4">
    <source>
        <dbReference type="Google" id="ProtNLM"/>
    </source>
</evidence>
<dbReference type="AlphaFoldDB" id="A0A0D3II50"/>
<reference evidence="2" key="2">
    <citation type="submission" date="2024-10" db="UniProtKB">
        <authorList>
            <consortium name="EnsemblProtists"/>
        </authorList>
    </citation>
    <scope>IDENTIFICATION</scope>
</reference>
<evidence type="ECO:0000313" key="3">
    <source>
        <dbReference type="Proteomes" id="UP000013827"/>
    </source>
</evidence>
<dbReference type="KEGG" id="ehx:EMIHUDRAFT_215246"/>
<sequence>MEPFRAQGLLAPYVRLWCVSNALRIASGTSAATALGDALAGQPTAVLLGLLTLLGLFPTSPPLLATTLLARAVSNLAKGAALGNSQTWGTLTDLSLLGALCETLALRGRWLPPLSAEEEAAIVRSCAPAVRVQLATVYAASALWKLNSSFAEPRRSCAAVFALQMLEHLPPAVTATPLPALMAAAAPALVLLVETAIPALLLAPCCWAGVSSALSFHLAIAACPPPNNIASFGATTGSGHDWHLCFLVWLAVPLAAAALVSARSARACSGQPPAPADPPAAVSRGGRWWRRALVGGTGAYAFLLPALGLQERGGCLMFSQLRLHGGSNHLLGAPTGLLQRVLIDAPPENAFAGGVVRVESTSLHWVHNTFAEHFAPHQLALLRAGGFDGGFFPTSKATKRELASPEGPLPRAVRFTLHNLGFRRLLADAEARNDTFSLTYTRLSGAEGDERWRRAGRGERHTLRARRGRLRCRTCDAREFALLAPPPQRHWSSLAAFCLAPQPIPIVEGDELDELHCVSFG</sequence>
<proteinExistence type="predicted"/>
<keyword evidence="1" id="KW-0472">Membrane</keyword>
<evidence type="ECO:0000256" key="1">
    <source>
        <dbReference type="SAM" id="Phobius"/>
    </source>
</evidence>
<keyword evidence="3" id="KW-1185">Reference proteome</keyword>
<dbReference type="Proteomes" id="UP000013827">
    <property type="component" value="Unassembled WGS sequence"/>
</dbReference>
<feature type="transmembrane region" description="Helical" evidence="1">
    <location>
        <begin position="172"/>
        <end position="193"/>
    </location>
</feature>
<evidence type="ECO:0000313" key="2">
    <source>
        <dbReference type="EnsemblProtists" id="EOD10935"/>
    </source>
</evidence>
<dbReference type="EnsemblProtists" id="EOD10935">
    <property type="protein sequence ID" value="EOD10935"/>
    <property type="gene ID" value="EMIHUDRAFT_215246"/>
</dbReference>
<keyword evidence="1" id="KW-1133">Transmembrane helix</keyword>
<feature type="transmembrane region" description="Helical" evidence="1">
    <location>
        <begin position="200"/>
        <end position="222"/>
    </location>
</feature>
<protein>
    <recommendedName>
        <fullName evidence="4">Mannosyltransferase</fullName>
    </recommendedName>
</protein>
<organism evidence="2 3">
    <name type="scientific">Emiliania huxleyi (strain CCMP1516)</name>
    <dbReference type="NCBI Taxonomy" id="280463"/>
    <lineage>
        <taxon>Eukaryota</taxon>
        <taxon>Haptista</taxon>
        <taxon>Haptophyta</taxon>
        <taxon>Prymnesiophyceae</taxon>
        <taxon>Isochrysidales</taxon>
        <taxon>Noelaerhabdaceae</taxon>
        <taxon>Emiliania</taxon>
    </lineage>
</organism>
<reference evidence="3" key="1">
    <citation type="journal article" date="2013" name="Nature">
        <title>Pan genome of the phytoplankton Emiliania underpins its global distribution.</title>
        <authorList>
            <person name="Read B.A."/>
            <person name="Kegel J."/>
            <person name="Klute M.J."/>
            <person name="Kuo A."/>
            <person name="Lefebvre S.C."/>
            <person name="Maumus F."/>
            <person name="Mayer C."/>
            <person name="Miller J."/>
            <person name="Monier A."/>
            <person name="Salamov A."/>
            <person name="Young J."/>
            <person name="Aguilar M."/>
            <person name="Claverie J.M."/>
            <person name="Frickenhaus S."/>
            <person name="Gonzalez K."/>
            <person name="Herman E.K."/>
            <person name="Lin Y.C."/>
            <person name="Napier J."/>
            <person name="Ogata H."/>
            <person name="Sarno A.F."/>
            <person name="Shmutz J."/>
            <person name="Schroeder D."/>
            <person name="de Vargas C."/>
            <person name="Verret F."/>
            <person name="von Dassow P."/>
            <person name="Valentin K."/>
            <person name="Van de Peer Y."/>
            <person name="Wheeler G."/>
            <person name="Dacks J.B."/>
            <person name="Delwiche C.F."/>
            <person name="Dyhrman S.T."/>
            <person name="Glockner G."/>
            <person name="John U."/>
            <person name="Richards T."/>
            <person name="Worden A.Z."/>
            <person name="Zhang X."/>
            <person name="Grigoriev I.V."/>
            <person name="Allen A.E."/>
            <person name="Bidle K."/>
            <person name="Borodovsky M."/>
            <person name="Bowler C."/>
            <person name="Brownlee C."/>
            <person name="Cock J.M."/>
            <person name="Elias M."/>
            <person name="Gladyshev V.N."/>
            <person name="Groth M."/>
            <person name="Guda C."/>
            <person name="Hadaegh A."/>
            <person name="Iglesias-Rodriguez M.D."/>
            <person name="Jenkins J."/>
            <person name="Jones B.M."/>
            <person name="Lawson T."/>
            <person name="Leese F."/>
            <person name="Lindquist E."/>
            <person name="Lobanov A."/>
            <person name="Lomsadze A."/>
            <person name="Malik S.B."/>
            <person name="Marsh M.E."/>
            <person name="Mackinder L."/>
            <person name="Mock T."/>
            <person name="Mueller-Roeber B."/>
            <person name="Pagarete A."/>
            <person name="Parker M."/>
            <person name="Probert I."/>
            <person name="Quesneville H."/>
            <person name="Raines C."/>
            <person name="Rensing S.A."/>
            <person name="Riano-Pachon D.M."/>
            <person name="Richier S."/>
            <person name="Rokitta S."/>
            <person name="Shiraiwa Y."/>
            <person name="Soanes D.M."/>
            <person name="van der Giezen M."/>
            <person name="Wahlund T.M."/>
            <person name="Williams B."/>
            <person name="Wilson W."/>
            <person name="Wolfe G."/>
            <person name="Wurch L.L."/>
        </authorList>
    </citation>
    <scope>NUCLEOTIDE SEQUENCE</scope>
</reference>
<dbReference type="RefSeq" id="XP_005763364.1">
    <property type="nucleotide sequence ID" value="XM_005763307.1"/>
</dbReference>
<feature type="transmembrane region" description="Helical" evidence="1">
    <location>
        <begin position="242"/>
        <end position="262"/>
    </location>
</feature>
<accession>A0A0D3II50</accession>
<keyword evidence="1" id="KW-0812">Transmembrane</keyword>
<dbReference type="PaxDb" id="2903-EOD10935"/>
<dbReference type="HOGENOM" id="CLU_019724_0_0_1"/>